<feature type="chain" id="PRO_5032828699" evidence="19">
    <location>
        <begin position="20"/>
        <end position="745"/>
    </location>
</feature>
<dbReference type="InterPro" id="IPR008271">
    <property type="entry name" value="Ser/Thr_kinase_AS"/>
</dbReference>
<dbReference type="Pfam" id="PF08488">
    <property type="entry name" value="WAK"/>
    <property type="match status" value="1"/>
</dbReference>
<comment type="caution">
    <text evidence="22">The sequence shown here is derived from an EMBL/GenBank/DDBJ whole genome shotgun (WGS) entry which is preliminary data.</text>
</comment>
<dbReference type="Gene3D" id="3.30.200.20">
    <property type="entry name" value="Phosphorylase Kinase, domain 1"/>
    <property type="match status" value="1"/>
</dbReference>
<dbReference type="PROSITE" id="PS00010">
    <property type="entry name" value="ASX_HYDROXYL"/>
    <property type="match status" value="1"/>
</dbReference>
<dbReference type="InterPro" id="IPR000152">
    <property type="entry name" value="EGF-type_Asp/Asn_hydroxyl_site"/>
</dbReference>
<dbReference type="PROSITE" id="PS50026">
    <property type="entry name" value="EGF_3"/>
    <property type="match status" value="1"/>
</dbReference>
<gene>
    <name evidence="22" type="ORF">HPP92_012203</name>
</gene>
<dbReference type="InterPro" id="IPR013695">
    <property type="entry name" value="WAK"/>
</dbReference>
<dbReference type="OrthoDB" id="4062651at2759"/>
<dbReference type="GO" id="GO:0030247">
    <property type="term" value="F:polysaccharide binding"/>
    <property type="evidence" value="ECO:0007669"/>
    <property type="project" value="InterPro"/>
</dbReference>
<keyword evidence="2" id="KW-0723">Serine/threonine-protein kinase</keyword>
<dbReference type="GO" id="GO:0007166">
    <property type="term" value="P:cell surface receptor signaling pathway"/>
    <property type="evidence" value="ECO:0007669"/>
    <property type="project" value="InterPro"/>
</dbReference>
<evidence type="ECO:0000256" key="19">
    <source>
        <dbReference type="SAM" id="SignalP"/>
    </source>
</evidence>
<dbReference type="GO" id="GO:0004674">
    <property type="term" value="F:protein serine/threonine kinase activity"/>
    <property type="evidence" value="ECO:0007669"/>
    <property type="project" value="UniProtKB-KW"/>
</dbReference>
<dbReference type="CDD" id="cd14066">
    <property type="entry name" value="STKc_IRAK"/>
    <property type="match status" value="1"/>
</dbReference>
<protein>
    <submittedName>
        <fullName evidence="22">Uncharacterized protein</fullName>
    </submittedName>
</protein>
<dbReference type="InterPro" id="IPR001245">
    <property type="entry name" value="Ser-Thr/Tyr_kinase_cat_dom"/>
</dbReference>
<dbReference type="FunFam" id="2.10.25.10:FF:000038">
    <property type="entry name" value="Fibrillin 2"/>
    <property type="match status" value="1"/>
</dbReference>
<reference evidence="22 23" key="1">
    <citation type="journal article" date="2020" name="Nat. Food">
        <title>A phased Vanilla planifolia genome enables genetic improvement of flavour and production.</title>
        <authorList>
            <person name="Hasing T."/>
            <person name="Tang H."/>
            <person name="Brym M."/>
            <person name="Khazi F."/>
            <person name="Huang T."/>
            <person name="Chambers A.H."/>
        </authorList>
    </citation>
    <scope>NUCLEOTIDE SEQUENCE [LARGE SCALE GENOMIC DNA]</scope>
    <source>
        <tissue evidence="22">Leaf</tissue>
    </source>
</reference>
<dbReference type="Pfam" id="PF07714">
    <property type="entry name" value="PK_Tyr_Ser-Thr"/>
    <property type="match status" value="1"/>
</dbReference>
<keyword evidence="5" id="KW-0808">Transferase</keyword>
<feature type="domain" description="EGF-like" evidence="21">
    <location>
        <begin position="273"/>
        <end position="310"/>
    </location>
</feature>
<evidence type="ECO:0000256" key="6">
    <source>
        <dbReference type="ARBA" id="ARBA00022692"/>
    </source>
</evidence>
<dbReference type="FunFam" id="3.30.200.20:FF:000043">
    <property type="entry name" value="Wall-associated receptor kinase 2"/>
    <property type="match status" value="1"/>
</dbReference>
<keyword evidence="11 18" id="KW-0067">ATP-binding</keyword>
<evidence type="ECO:0000256" key="9">
    <source>
        <dbReference type="ARBA" id="ARBA00022741"/>
    </source>
</evidence>
<evidence type="ECO:0000256" key="7">
    <source>
        <dbReference type="ARBA" id="ARBA00022729"/>
    </source>
</evidence>
<dbReference type="Gene3D" id="2.10.25.10">
    <property type="entry name" value="Laminin"/>
    <property type="match status" value="2"/>
</dbReference>
<dbReference type="InterPro" id="IPR049883">
    <property type="entry name" value="NOTCH1_EGF-like"/>
</dbReference>
<dbReference type="InterPro" id="IPR000742">
    <property type="entry name" value="EGF"/>
</dbReference>
<dbReference type="SUPFAM" id="SSF57196">
    <property type="entry name" value="EGF/Laminin"/>
    <property type="match status" value="1"/>
</dbReference>
<dbReference type="InterPro" id="IPR011009">
    <property type="entry name" value="Kinase-like_dom_sf"/>
</dbReference>
<dbReference type="SMART" id="SM00220">
    <property type="entry name" value="S_TKc"/>
    <property type="match status" value="1"/>
</dbReference>
<dbReference type="GO" id="GO:0005524">
    <property type="term" value="F:ATP binding"/>
    <property type="evidence" value="ECO:0007669"/>
    <property type="project" value="UniProtKB-UniRule"/>
</dbReference>
<keyword evidence="15" id="KW-0325">Glycoprotein</keyword>
<keyword evidence="3 17" id="KW-0245">EGF-like domain</keyword>
<keyword evidence="4" id="KW-0597">Phosphoprotein</keyword>
<keyword evidence="14" id="KW-1015">Disulfide bond</keyword>
<evidence type="ECO:0000256" key="1">
    <source>
        <dbReference type="ARBA" id="ARBA00004479"/>
    </source>
</evidence>
<dbReference type="Gene3D" id="1.10.510.10">
    <property type="entry name" value="Transferase(Phosphotransferase) domain 1"/>
    <property type="match status" value="1"/>
</dbReference>
<organism evidence="22 23">
    <name type="scientific">Vanilla planifolia</name>
    <name type="common">Vanilla</name>
    <dbReference type="NCBI Taxonomy" id="51239"/>
    <lineage>
        <taxon>Eukaryota</taxon>
        <taxon>Viridiplantae</taxon>
        <taxon>Streptophyta</taxon>
        <taxon>Embryophyta</taxon>
        <taxon>Tracheophyta</taxon>
        <taxon>Spermatophyta</taxon>
        <taxon>Magnoliopsida</taxon>
        <taxon>Liliopsida</taxon>
        <taxon>Asparagales</taxon>
        <taxon>Orchidaceae</taxon>
        <taxon>Vanilloideae</taxon>
        <taxon>Vanilleae</taxon>
        <taxon>Vanilla</taxon>
    </lineage>
</organism>
<accession>A0A835V1R2</accession>
<comment type="caution">
    <text evidence="17">Lacks conserved residue(s) required for the propagation of feature annotation.</text>
</comment>
<dbReference type="PROSITE" id="PS00107">
    <property type="entry name" value="PROTEIN_KINASE_ATP"/>
    <property type="match status" value="1"/>
</dbReference>
<comment type="function">
    <text evidence="16">Serine/threonine-protein kinase that may function as a signaling receptor of extracellular matrix component. Binding to pectin may have significance in the control of cell expansion, morphogenesis and development.</text>
</comment>
<dbReference type="InterPro" id="IPR017441">
    <property type="entry name" value="Protein_kinase_ATP_BS"/>
</dbReference>
<keyword evidence="9 18" id="KW-0547">Nucleotide-binding</keyword>
<dbReference type="Proteomes" id="UP000639772">
    <property type="component" value="Unassembled WGS sequence"/>
</dbReference>
<evidence type="ECO:0000313" key="22">
    <source>
        <dbReference type="EMBL" id="KAG0484119.1"/>
    </source>
</evidence>
<dbReference type="InterPro" id="IPR000719">
    <property type="entry name" value="Prot_kinase_dom"/>
</dbReference>
<dbReference type="CDD" id="cd00054">
    <property type="entry name" value="EGF_CA"/>
    <property type="match status" value="1"/>
</dbReference>
<dbReference type="PROSITE" id="PS01187">
    <property type="entry name" value="EGF_CA"/>
    <property type="match status" value="1"/>
</dbReference>
<comment type="subcellular location">
    <subcellularLocation>
        <location evidence="1">Membrane</location>
        <topology evidence="1">Single-pass type I membrane protein</topology>
    </subcellularLocation>
</comment>
<evidence type="ECO:0000256" key="5">
    <source>
        <dbReference type="ARBA" id="ARBA00022679"/>
    </source>
</evidence>
<keyword evidence="13" id="KW-0472">Membrane</keyword>
<dbReference type="AlphaFoldDB" id="A0A835V1R2"/>
<proteinExistence type="predicted"/>
<dbReference type="InterPro" id="IPR025287">
    <property type="entry name" value="WAK_GUB"/>
</dbReference>
<evidence type="ECO:0000256" key="16">
    <source>
        <dbReference type="ARBA" id="ARBA00058961"/>
    </source>
</evidence>
<dbReference type="Pfam" id="PF13947">
    <property type="entry name" value="GUB_WAK_bind"/>
    <property type="match status" value="1"/>
</dbReference>
<dbReference type="PROSITE" id="PS00108">
    <property type="entry name" value="PROTEIN_KINASE_ST"/>
    <property type="match status" value="1"/>
</dbReference>
<dbReference type="InterPro" id="IPR045274">
    <property type="entry name" value="WAK-like"/>
</dbReference>
<evidence type="ECO:0000259" key="20">
    <source>
        <dbReference type="PROSITE" id="PS50011"/>
    </source>
</evidence>
<dbReference type="GO" id="GO:0005509">
    <property type="term" value="F:calcium ion binding"/>
    <property type="evidence" value="ECO:0007669"/>
    <property type="project" value="InterPro"/>
</dbReference>
<evidence type="ECO:0000313" key="23">
    <source>
        <dbReference type="Proteomes" id="UP000639772"/>
    </source>
</evidence>
<keyword evidence="6" id="KW-0812">Transmembrane</keyword>
<dbReference type="SMART" id="SM00181">
    <property type="entry name" value="EGF"/>
    <property type="match status" value="2"/>
</dbReference>
<dbReference type="Pfam" id="PF07645">
    <property type="entry name" value="EGF_CA"/>
    <property type="match status" value="1"/>
</dbReference>
<evidence type="ECO:0000256" key="14">
    <source>
        <dbReference type="ARBA" id="ARBA00023157"/>
    </source>
</evidence>
<sequence length="745" mass="80772">MLPLLLVLHLLFFPLPSSSDGNSLPGCPNLCGNVSIPFPFGIKPGCHLPGFRLTCNNFSTSSPNLLLPTSSSNMEVSSISLSAASALVLAPIARNCIPSGHANISIDVSNLPFSLSSARNRFTAVGCDSMAVYGTANSYISGCLSFCSSLERIAYSSCSGFGCCQSAIPGGLQRIDASLNSLKSSTSNSTECSYAFIVDKDQFHFAPSNISDFSASTMPVVLDWAVENGTCAAGNNSCGRNAFCSVSSTSKGYLCSCNSGFSGNPYLPNGCKDINECTDPSVNPCSGICHNTQGGYVCSCPRGYLGDGTKSGSGCTKETKRFGLGMAFLFLLVGGSYFNWLQKKRRLQGLKEKFFEKNGGVFLKQQLAAHDGHANAARIYSSEELERATKNYSDDRVLGRGGNGIVYKGVLPDTHRTVAIKKSRRIDGSQIEQFINEVVVLSQVIHKHVVRMLGCCLETQVPLLVYEYVPNGTLHHHLHNFPGSLSWEARLRIASETAGAFAYLHSAIERPIFHRDIKAANILLDENYMAKVTDFGASRLIPLDRMQLTTMVQGTLGYLDPEYFQTGQLTEKSDVYSFGVVLAELLTGQKPISAARKEAEKNLGVYFVRKIKEGCLLEIVEERVKNEGKVEQLMAVAEVTMRCLMMSADKRPTMREVAAELERARQWRRWKGSWRAGSEAEDRNGPVIGGFELGMRFFAGMLSGGGDGDSLFFGSRNSSRHSASGSVGGDESLGAHSIFSFEMQR</sequence>
<keyword evidence="10" id="KW-0418">Kinase</keyword>
<evidence type="ECO:0000256" key="3">
    <source>
        <dbReference type="ARBA" id="ARBA00022536"/>
    </source>
</evidence>
<keyword evidence="8" id="KW-0677">Repeat</keyword>
<feature type="binding site" evidence="18">
    <location>
        <position position="422"/>
    </location>
    <ligand>
        <name>ATP</name>
        <dbReference type="ChEBI" id="CHEBI:30616"/>
    </ligand>
</feature>
<dbReference type="SUPFAM" id="SSF56112">
    <property type="entry name" value="Protein kinase-like (PK-like)"/>
    <property type="match status" value="1"/>
</dbReference>
<dbReference type="SMART" id="SM00179">
    <property type="entry name" value="EGF_CA"/>
    <property type="match status" value="1"/>
</dbReference>
<feature type="domain" description="Protein kinase" evidence="20">
    <location>
        <begin position="392"/>
        <end position="668"/>
    </location>
</feature>
<dbReference type="EMBL" id="JADCNM010000005">
    <property type="protein sequence ID" value="KAG0484119.1"/>
    <property type="molecule type" value="Genomic_DNA"/>
</dbReference>
<evidence type="ECO:0000256" key="18">
    <source>
        <dbReference type="PROSITE-ProRule" id="PRU10141"/>
    </source>
</evidence>
<evidence type="ECO:0000256" key="15">
    <source>
        <dbReference type="ARBA" id="ARBA00023180"/>
    </source>
</evidence>
<evidence type="ECO:0000256" key="8">
    <source>
        <dbReference type="ARBA" id="ARBA00022737"/>
    </source>
</evidence>
<dbReference type="GO" id="GO:0005886">
    <property type="term" value="C:plasma membrane"/>
    <property type="evidence" value="ECO:0007669"/>
    <property type="project" value="TreeGrafter"/>
</dbReference>
<name>A0A835V1R2_VANPL</name>
<evidence type="ECO:0000256" key="13">
    <source>
        <dbReference type="ARBA" id="ARBA00023136"/>
    </source>
</evidence>
<dbReference type="PANTHER" id="PTHR27005:SF283">
    <property type="entry name" value="OS02G0633066 PROTEIN"/>
    <property type="match status" value="1"/>
</dbReference>
<dbReference type="PROSITE" id="PS50011">
    <property type="entry name" value="PROTEIN_KINASE_DOM"/>
    <property type="match status" value="1"/>
</dbReference>
<keyword evidence="7 19" id="KW-0732">Signal</keyword>
<feature type="signal peptide" evidence="19">
    <location>
        <begin position="1"/>
        <end position="19"/>
    </location>
</feature>
<evidence type="ECO:0000256" key="12">
    <source>
        <dbReference type="ARBA" id="ARBA00022989"/>
    </source>
</evidence>
<evidence type="ECO:0000259" key="21">
    <source>
        <dbReference type="PROSITE" id="PS50026"/>
    </source>
</evidence>
<dbReference type="PANTHER" id="PTHR27005">
    <property type="entry name" value="WALL-ASSOCIATED RECEPTOR KINASE-LIKE 21"/>
    <property type="match status" value="1"/>
</dbReference>
<evidence type="ECO:0000256" key="2">
    <source>
        <dbReference type="ARBA" id="ARBA00022527"/>
    </source>
</evidence>
<evidence type="ECO:0000256" key="4">
    <source>
        <dbReference type="ARBA" id="ARBA00022553"/>
    </source>
</evidence>
<dbReference type="InterPro" id="IPR018097">
    <property type="entry name" value="EGF_Ca-bd_CS"/>
</dbReference>
<evidence type="ECO:0000256" key="10">
    <source>
        <dbReference type="ARBA" id="ARBA00022777"/>
    </source>
</evidence>
<evidence type="ECO:0000256" key="17">
    <source>
        <dbReference type="PROSITE-ProRule" id="PRU00076"/>
    </source>
</evidence>
<evidence type="ECO:0000256" key="11">
    <source>
        <dbReference type="ARBA" id="ARBA00022840"/>
    </source>
</evidence>
<dbReference type="InterPro" id="IPR001881">
    <property type="entry name" value="EGF-like_Ca-bd_dom"/>
</dbReference>
<keyword evidence="12" id="KW-1133">Transmembrane helix</keyword>
<dbReference type="FunFam" id="1.10.510.10:FF:000084">
    <property type="entry name" value="Wall-associated receptor kinase 2"/>
    <property type="match status" value="1"/>
</dbReference>